<dbReference type="InterPro" id="IPR052034">
    <property type="entry name" value="NasD-like"/>
</dbReference>
<dbReference type="SUPFAM" id="SSF56014">
    <property type="entry name" value="Nitrite and sulphite reductase 4Fe-4S domain-like"/>
    <property type="match status" value="1"/>
</dbReference>
<sequence length="107" mass="11939">LMFYIRTADRLQRTAPWQESLDGGIEHLRQVVCQDSLGIAEELETAMARHIAGYRDEWAAVLADEEILSRFVSFVNAPQETDTTISFDDTGERKVPVLLGVPGVPAH</sequence>
<evidence type="ECO:0000313" key="7">
    <source>
        <dbReference type="Proteomes" id="UP001601992"/>
    </source>
</evidence>
<name>A0ABW6SGG6_9NOCA</name>
<reference evidence="6 7" key="1">
    <citation type="submission" date="2024-10" db="EMBL/GenBank/DDBJ databases">
        <title>The Natural Products Discovery Center: Release of the First 8490 Sequenced Strains for Exploring Actinobacteria Biosynthetic Diversity.</title>
        <authorList>
            <person name="Kalkreuter E."/>
            <person name="Kautsar S.A."/>
            <person name="Yang D."/>
            <person name="Bader C.D."/>
            <person name="Teijaro C.N."/>
            <person name="Fluegel L."/>
            <person name="Davis C.M."/>
            <person name="Simpson J.R."/>
            <person name="Lauterbach L."/>
            <person name="Steele A.D."/>
            <person name="Gui C."/>
            <person name="Meng S."/>
            <person name="Li G."/>
            <person name="Viehrig K."/>
            <person name="Ye F."/>
            <person name="Su P."/>
            <person name="Kiefer A.F."/>
            <person name="Nichols A."/>
            <person name="Cepeda A.J."/>
            <person name="Yan W."/>
            <person name="Fan B."/>
            <person name="Jiang Y."/>
            <person name="Adhikari A."/>
            <person name="Zheng C.-J."/>
            <person name="Schuster L."/>
            <person name="Cowan T.M."/>
            <person name="Smanski M.J."/>
            <person name="Chevrette M.G."/>
            <person name="De Carvalho L.P.S."/>
            <person name="Shen B."/>
        </authorList>
    </citation>
    <scope>NUCLEOTIDE SEQUENCE [LARGE SCALE GENOMIC DNA]</scope>
    <source>
        <strain evidence="6 7">NPDC002593</strain>
    </source>
</reference>
<keyword evidence="3" id="KW-0560">Oxidoreductase</keyword>
<keyword evidence="1" id="KW-0349">Heme</keyword>
<feature type="non-terminal residue" evidence="6">
    <location>
        <position position="1"/>
    </location>
</feature>
<evidence type="ECO:0000256" key="4">
    <source>
        <dbReference type="ARBA" id="ARBA00023004"/>
    </source>
</evidence>
<evidence type="ECO:0000256" key="3">
    <source>
        <dbReference type="ARBA" id="ARBA00023002"/>
    </source>
</evidence>
<accession>A0ABW6SGG6</accession>
<evidence type="ECO:0000256" key="1">
    <source>
        <dbReference type="ARBA" id="ARBA00022617"/>
    </source>
</evidence>
<dbReference type="PANTHER" id="PTHR43809:SF1">
    <property type="entry name" value="NITRITE REDUCTASE (NADH) LARGE SUBUNIT"/>
    <property type="match status" value="1"/>
</dbReference>
<organism evidence="6 7">
    <name type="scientific">Nocardia jiangxiensis</name>
    <dbReference type="NCBI Taxonomy" id="282685"/>
    <lineage>
        <taxon>Bacteria</taxon>
        <taxon>Bacillati</taxon>
        <taxon>Actinomycetota</taxon>
        <taxon>Actinomycetes</taxon>
        <taxon>Mycobacteriales</taxon>
        <taxon>Nocardiaceae</taxon>
        <taxon>Nocardia</taxon>
    </lineage>
</organism>
<dbReference type="InterPro" id="IPR045854">
    <property type="entry name" value="NO2/SO3_Rdtase_4Fe4S_sf"/>
</dbReference>
<evidence type="ECO:0000256" key="5">
    <source>
        <dbReference type="ARBA" id="ARBA00023014"/>
    </source>
</evidence>
<dbReference type="Proteomes" id="UP001601992">
    <property type="component" value="Unassembled WGS sequence"/>
</dbReference>
<dbReference type="EMBL" id="JBIAQY010000028">
    <property type="protein sequence ID" value="MFF3574643.1"/>
    <property type="molecule type" value="Genomic_DNA"/>
</dbReference>
<comment type="caution">
    <text evidence="6">The sequence shown here is derived from an EMBL/GenBank/DDBJ whole genome shotgun (WGS) entry which is preliminary data.</text>
</comment>
<keyword evidence="7" id="KW-1185">Reference proteome</keyword>
<dbReference type="PANTHER" id="PTHR43809">
    <property type="entry name" value="NITRITE REDUCTASE (NADH) LARGE SUBUNIT"/>
    <property type="match status" value="1"/>
</dbReference>
<keyword evidence="4" id="KW-0408">Iron</keyword>
<gene>
    <name evidence="6" type="ORF">ACFYXQ_43530</name>
</gene>
<evidence type="ECO:0000256" key="2">
    <source>
        <dbReference type="ARBA" id="ARBA00022723"/>
    </source>
</evidence>
<evidence type="ECO:0000313" key="6">
    <source>
        <dbReference type="EMBL" id="MFF3574643.1"/>
    </source>
</evidence>
<keyword evidence="2" id="KW-0479">Metal-binding</keyword>
<proteinExistence type="predicted"/>
<keyword evidence="5" id="KW-0411">Iron-sulfur</keyword>
<protein>
    <submittedName>
        <fullName evidence="6">Nitrite reductase (NAD(P)H)</fullName>
    </submittedName>
</protein>